<dbReference type="EMBL" id="AODQ01000048">
    <property type="protein sequence ID" value="EMR02730.1"/>
    <property type="molecule type" value="Genomic_DNA"/>
</dbReference>
<reference evidence="2 3" key="1">
    <citation type="journal article" date="2013" name="Genome Announc.">
        <title>Draft Genome Sequence of Cesiribacter andamanensis Strain AMV16T, Isolated from a Soil Sample from a Mud Volcano in the Andaman Islands, India.</title>
        <authorList>
            <person name="Shivaji S."/>
            <person name="Ara S."/>
            <person name="Begum Z."/>
            <person name="Srinivas T.N."/>
            <person name="Singh A."/>
            <person name="Kumar Pinnaka A."/>
        </authorList>
    </citation>
    <scope>NUCLEOTIDE SEQUENCE [LARGE SCALE GENOMIC DNA]</scope>
    <source>
        <strain evidence="2 3">AMV16</strain>
    </source>
</reference>
<evidence type="ECO:0000313" key="2">
    <source>
        <dbReference type="EMBL" id="EMR02730.1"/>
    </source>
</evidence>
<dbReference type="STRING" id="1279009.ADICEAN_02147"/>
<name>M7NLT2_9BACT</name>
<organism evidence="2 3">
    <name type="scientific">Cesiribacter andamanensis AMV16</name>
    <dbReference type="NCBI Taxonomy" id="1279009"/>
    <lineage>
        <taxon>Bacteria</taxon>
        <taxon>Pseudomonadati</taxon>
        <taxon>Bacteroidota</taxon>
        <taxon>Cytophagia</taxon>
        <taxon>Cytophagales</taxon>
        <taxon>Cesiribacteraceae</taxon>
        <taxon>Cesiribacter</taxon>
    </lineage>
</organism>
<dbReference type="Proteomes" id="UP000011910">
    <property type="component" value="Unassembled WGS sequence"/>
</dbReference>
<accession>M7NLT2</accession>
<keyword evidence="3" id="KW-1185">Reference proteome</keyword>
<evidence type="ECO:0000313" key="3">
    <source>
        <dbReference type="Proteomes" id="UP000011910"/>
    </source>
</evidence>
<comment type="caution">
    <text evidence="2">The sequence shown here is derived from an EMBL/GenBank/DDBJ whole genome shotgun (WGS) entry which is preliminary data.</text>
</comment>
<evidence type="ECO:0000256" key="1">
    <source>
        <dbReference type="SAM" id="SignalP"/>
    </source>
</evidence>
<keyword evidence="1" id="KW-0732">Signal</keyword>
<gene>
    <name evidence="2" type="ORF">ADICEAN_02147</name>
</gene>
<dbReference type="eggNOG" id="ENOG5032MTV">
    <property type="taxonomic scope" value="Bacteria"/>
</dbReference>
<feature type="signal peptide" evidence="1">
    <location>
        <begin position="1"/>
        <end position="19"/>
    </location>
</feature>
<sequence>MRPLLLLLFTLGSLASLQAQTPSPSRYLVTGLSANNYRGDLEDGIAQYKPALHLGLKLNRSRRLNGNFELSLGQVEGQDPHFAPLTEAGIQPNRYFSSTFFAANFMLHYNLLQRERYLLYLGQGIGLFRYNPLDEEDQSLQDRRPSRLGTEEYGNISLMLPTALGAVYFLPNHWGIGLQAAYLHPLTDYLDNISELGSKKGNDNVLQFRLQLLLPIHGALPREN</sequence>
<protein>
    <recommendedName>
        <fullName evidence="4">Outer membrane protein beta-barrel domain-containing protein</fullName>
    </recommendedName>
</protein>
<dbReference type="AlphaFoldDB" id="M7NLT2"/>
<evidence type="ECO:0008006" key="4">
    <source>
        <dbReference type="Google" id="ProtNLM"/>
    </source>
</evidence>
<feature type="chain" id="PRO_5004082201" description="Outer membrane protein beta-barrel domain-containing protein" evidence="1">
    <location>
        <begin position="20"/>
        <end position="224"/>
    </location>
</feature>
<proteinExistence type="predicted"/>